<feature type="domain" description="Nephrocystin 3-like N-terminal" evidence="5">
    <location>
        <begin position="200"/>
        <end position="367"/>
    </location>
</feature>
<dbReference type="Gene3D" id="3.40.50.300">
    <property type="entry name" value="P-loop containing nucleotide triphosphate hydrolases"/>
    <property type="match status" value="1"/>
</dbReference>
<feature type="signal peptide" evidence="3">
    <location>
        <begin position="1"/>
        <end position="21"/>
    </location>
</feature>
<evidence type="ECO:0000256" key="1">
    <source>
        <dbReference type="ARBA" id="ARBA00022737"/>
    </source>
</evidence>
<feature type="domain" description="GPI inositol-deacylase winged helix" evidence="4">
    <location>
        <begin position="480"/>
        <end position="568"/>
    </location>
</feature>
<dbReference type="SUPFAM" id="SSF81660">
    <property type="entry name" value="Metal cation-transporting ATPase, ATP-binding domain N"/>
    <property type="match status" value="1"/>
</dbReference>
<reference evidence="6" key="1">
    <citation type="submission" date="2021-03" db="EMBL/GenBank/DDBJ databases">
        <authorList>
            <person name="Tagirdzhanova G."/>
        </authorList>
    </citation>
    <scope>NUCLEOTIDE SEQUENCE</scope>
</reference>
<proteinExistence type="predicted"/>
<dbReference type="InterPro" id="IPR002110">
    <property type="entry name" value="Ankyrin_rpt"/>
</dbReference>
<sequence length="933" mass="104976">MADLSGLILTVLGLSFEIASTLYSYSKDVKGASKEIQQLSNELFALIGVIEHVKMQRERSPPDQQAKQLMANDNESLSRVLNETVEFLHELQDSLATPKSRFQAMAQKLKWPLQEKDTRAHLLRLERVKSYFVLSQVTEEIDLTRQVASQISELSSLVQKSNLDREAERNKEKFAEILEWLSPVNPNEIREKVAKTRISGSGAWFTTSEQFQTWKNSQTSSTFWLNGITGAGKTFLMTTAVDELARENTGGSLTYYYCAFANVESLRAENILGSILAQLCIDDSAMLETFETLLLRNRKASKGAPKTRHLEEEETADLIIQCLESRKSLYIVLDGINECEDPRSILQLLARIMTSSVDCVVRLFISSINEKDIESAIEPLPNLTTEALRQVDTRNDIRSLVLASLESDPRLRRHSPELKSEIDSALTKGAKGMFRWVQCQLDTLSRLRTPGAVRKALQNLPPTLDKTYEGLLDRIDNDEDRTLAREILEIVCFTYRPFTLQEVCEMLQVTPGLRELDESKCLADPKDVLSICGSLLNFQQHTGLVTPAHHSVKTYLTSDLQGKASYFRLSEWEADRAIATKCLTYLAFDAFSDGPRPHLSSLMEQYRRYPLLDYAAQRWTLHARNLKVLDDTLWTAMKELLLSQDQGRGNFSAWVQMLLPASSIESIGRSPPLYYAASYGLTTVVRYLIEAGVDLEVHAGRCGATPLNIASFRGHYDVVKFLLEHGANPKAVDYAPGWSAIQWARYNRHFQVYDLLVGSTSEEKEPFDREAARSQLRSRLERPVESGVVVAKVELEPSWPRQLWWTLVGLTESSAQHPFGIAIHQAAKRQLDVGDHQTIAGVITNFEDIYGKGVRAHIEIDSQRSHPPYSVIVGSQTYLKTQGIERSENLVTDTTFRPTEDLKKPASRLLARVCVAIDGAFAGIISLDNPAKP</sequence>
<feature type="repeat" description="ANK" evidence="2">
    <location>
        <begin position="702"/>
        <end position="734"/>
    </location>
</feature>
<evidence type="ECO:0008006" key="8">
    <source>
        <dbReference type="Google" id="ProtNLM"/>
    </source>
</evidence>
<dbReference type="InterPro" id="IPR036770">
    <property type="entry name" value="Ankyrin_rpt-contain_sf"/>
</dbReference>
<dbReference type="GO" id="GO:0000166">
    <property type="term" value="F:nucleotide binding"/>
    <property type="evidence" value="ECO:0007669"/>
    <property type="project" value="InterPro"/>
</dbReference>
<feature type="repeat" description="ANK" evidence="2">
    <location>
        <begin position="668"/>
        <end position="700"/>
    </location>
</feature>
<feature type="chain" id="PRO_5034609873" description="NACHT domain-containing protein" evidence="3">
    <location>
        <begin position="22"/>
        <end position="933"/>
    </location>
</feature>
<dbReference type="EMBL" id="CAJPDS010000050">
    <property type="protein sequence ID" value="CAF9929070.1"/>
    <property type="molecule type" value="Genomic_DNA"/>
</dbReference>
<dbReference type="SUPFAM" id="SSF48403">
    <property type="entry name" value="Ankyrin repeat"/>
    <property type="match status" value="1"/>
</dbReference>
<dbReference type="Pfam" id="PF22939">
    <property type="entry name" value="WHD_GPIID"/>
    <property type="match status" value="1"/>
</dbReference>
<dbReference type="PROSITE" id="PS50297">
    <property type="entry name" value="ANK_REP_REGION"/>
    <property type="match status" value="2"/>
</dbReference>
<evidence type="ECO:0000259" key="5">
    <source>
        <dbReference type="Pfam" id="PF24883"/>
    </source>
</evidence>
<dbReference type="PROSITE" id="PS50088">
    <property type="entry name" value="ANK_REPEAT"/>
    <property type="match status" value="2"/>
</dbReference>
<gene>
    <name evidence="6" type="ORF">HETSPECPRED_007277</name>
</gene>
<evidence type="ECO:0000259" key="4">
    <source>
        <dbReference type="Pfam" id="PF22939"/>
    </source>
</evidence>
<comment type="caution">
    <text evidence="6">The sequence shown here is derived from an EMBL/GenBank/DDBJ whole genome shotgun (WGS) entry which is preliminary data.</text>
</comment>
<evidence type="ECO:0000256" key="2">
    <source>
        <dbReference type="PROSITE-ProRule" id="PRU00023"/>
    </source>
</evidence>
<dbReference type="OrthoDB" id="1577640at2759"/>
<dbReference type="PANTHER" id="PTHR10039:SF16">
    <property type="entry name" value="GPI INOSITOL-DEACYLASE"/>
    <property type="match status" value="1"/>
</dbReference>
<keyword evidence="7" id="KW-1185">Reference proteome</keyword>
<keyword evidence="2" id="KW-0040">ANK repeat</keyword>
<dbReference type="Proteomes" id="UP000664521">
    <property type="component" value="Unassembled WGS sequence"/>
</dbReference>
<dbReference type="InterPro" id="IPR027417">
    <property type="entry name" value="P-loop_NTPase"/>
</dbReference>
<dbReference type="SMART" id="SM00248">
    <property type="entry name" value="ANK"/>
    <property type="match status" value="2"/>
</dbReference>
<dbReference type="Gene3D" id="1.25.40.20">
    <property type="entry name" value="Ankyrin repeat-containing domain"/>
    <property type="match status" value="1"/>
</dbReference>
<dbReference type="AlphaFoldDB" id="A0A8H3FSA0"/>
<dbReference type="InterPro" id="IPR056884">
    <property type="entry name" value="NPHP3-like_N"/>
</dbReference>
<accession>A0A8H3FSA0</accession>
<name>A0A8H3FSA0_9LECA</name>
<dbReference type="PANTHER" id="PTHR10039">
    <property type="entry name" value="AMELOGENIN"/>
    <property type="match status" value="1"/>
</dbReference>
<dbReference type="Pfam" id="PF24883">
    <property type="entry name" value="NPHP3_N"/>
    <property type="match status" value="1"/>
</dbReference>
<organism evidence="6 7">
    <name type="scientific">Heterodermia speciosa</name>
    <dbReference type="NCBI Taxonomy" id="116794"/>
    <lineage>
        <taxon>Eukaryota</taxon>
        <taxon>Fungi</taxon>
        <taxon>Dikarya</taxon>
        <taxon>Ascomycota</taxon>
        <taxon>Pezizomycotina</taxon>
        <taxon>Lecanoromycetes</taxon>
        <taxon>OSLEUM clade</taxon>
        <taxon>Lecanoromycetidae</taxon>
        <taxon>Caliciales</taxon>
        <taxon>Physciaceae</taxon>
        <taxon>Heterodermia</taxon>
    </lineage>
</organism>
<evidence type="ECO:0000256" key="3">
    <source>
        <dbReference type="SAM" id="SignalP"/>
    </source>
</evidence>
<dbReference type="InterPro" id="IPR023299">
    <property type="entry name" value="ATPase_P-typ_cyto_dom_N"/>
</dbReference>
<dbReference type="SUPFAM" id="SSF52540">
    <property type="entry name" value="P-loop containing nucleoside triphosphate hydrolases"/>
    <property type="match status" value="1"/>
</dbReference>
<dbReference type="InterPro" id="IPR054471">
    <property type="entry name" value="GPIID_WHD"/>
</dbReference>
<keyword evidence="3" id="KW-0732">Signal</keyword>
<dbReference type="Gene3D" id="3.40.1110.10">
    <property type="entry name" value="Calcium-transporting ATPase, cytoplasmic domain N"/>
    <property type="match status" value="1"/>
</dbReference>
<evidence type="ECO:0000313" key="7">
    <source>
        <dbReference type="Proteomes" id="UP000664521"/>
    </source>
</evidence>
<dbReference type="Pfam" id="PF12796">
    <property type="entry name" value="Ank_2"/>
    <property type="match status" value="1"/>
</dbReference>
<protein>
    <recommendedName>
        <fullName evidence="8">NACHT domain-containing protein</fullName>
    </recommendedName>
</protein>
<keyword evidence="1" id="KW-0677">Repeat</keyword>
<evidence type="ECO:0000313" key="6">
    <source>
        <dbReference type="EMBL" id="CAF9929070.1"/>
    </source>
</evidence>